<evidence type="ECO:0000313" key="9">
    <source>
        <dbReference type="Proteomes" id="UP000176689"/>
    </source>
</evidence>
<dbReference type="SUPFAM" id="SSF52833">
    <property type="entry name" value="Thioredoxin-like"/>
    <property type="match status" value="1"/>
</dbReference>
<organism evidence="8 9">
    <name type="scientific">Candidatus Kaiserbacteria bacterium RIFCSPHIGHO2_12_FULL_53_13</name>
    <dbReference type="NCBI Taxonomy" id="1798502"/>
    <lineage>
        <taxon>Bacteria</taxon>
        <taxon>Candidatus Kaiseribacteriota</taxon>
    </lineage>
</organism>
<keyword evidence="6" id="KW-1133">Transmembrane helix</keyword>
<evidence type="ECO:0000256" key="3">
    <source>
        <dbReference type="ARBA" id="ARBA00023002"/>
    </source>
</evidence>
<dbReference type="EMBL" id="MFLP01000032">
    <property type="protein sequence ID" value="OGG69416.1"/>
    <property type="molecule type" value="Genomic_DNA"/>
</dbReference>
<reference evidence="8 9" key="1">
    <citation type="journal article" date="2016" name="Nat. Commun.">
        <title>Thousands of microbial genomes shed light on interconnected biogeochemical processes in an aquifer system.</title>
        <authorList>
            <person name="Anantharaman K."/>
            <person name="Brown C.T."/>
            <person name="Hug L.A."/>
            <person name="Sharon I."/>
            <person name="Castelle C.J."/>
            <person name="Probst A.J."/>
            <person name="Thomas B.C."/>
            <person name="Singh A."/>
            <person name="Wilkins M.J."/>
            <person name="Karaoz U."/>
            <person name="Brodie E.L."/>
            <person name="Williams K.H."/>
            <person name="Hubbard S.S."/>
            <person name="Banfield J.F."/>
        </authorList>
    </citation>
    <scope>NUCLEOTIDE SEQUENCE [LARGE SCALE GENOMIC DNA]</scope>
</reference>
<name>A0A1F6E701_9BACT</name>
<protein>
    <recommendedName>
        <fullName evidence="7">Thioredoxin-like fold domain-containing protein</fullName>
    </recommendedName>
</protein>
<dbReference type="GO" id="GO:0016491">
    <property type="term" value="F:oxidoreductase activity"/>
    <property type="evidence" value="ECO:0007669"/>
    <property type="project" value="UniProtKB-KW"/>
</dbReference>
<dbReference type="Proteomes" id="UP000176689">
    <property type="component" value="Unassembled WGS sequence"/>
</dbReference>
<evidence type="ECO:0000256" key="4">
    <source>
        <dbReference type="ARBA" id="ARBA00023157"/>
    </source>
</evidence>
<dbReference type="PANTHER" id="PTHR13887">
    <property type="entry name" value="GLUTATHIONE S-TRANSFERASE KAPPA"/>
    <property type="match status" value="1"/>
</dbReference>
<dbReference type="InterPro" id="IPR012336">
    <property type="entry name" value="Thioredoxin-like_fold"/>
</dbReference>
<dbReference type="AlphaFoldDB" id="A0A1F6E701"/>
<feature type="transmembrane region" description="Helical" evidence="6">
    <location>
        <begin position="7"/>
        <end position="27"/>
    </location>
</feature>
<gene>
    <name evidence="8" type="ORF">A3F27_03180</name>
</gene>
<keyword evidence="5" id="KW-0676">Redox-active center</keyword>
<evidence type="ECO:0000256" key="1">
    <source>
        <dbReference type="ARBA" id="ARBA00005791"/>
    </source>
</evidence>
<dbReference type="PANTHER" id="PTHR13887:SF14">
    <property type="entry name" value="DISULFIDE BOND FORMATION PROTEIN D"/>
    <property type="match status" value="1"/>
</dbReference>
<keyword evidence="3" id="KW-0560">Oxidoreductase</keyword>
<keyword evidence="2" id="KW-0732">Signal</keyword>
<dbReference type="Pfam" id="PF13462">
    <property type="entry name" value="Thioredoxin_4"/>
    <property type="match status" value="1"/>
</dbReference>
<comment type="similarity">
    <text evidence="1">Belongs to the thioredoxin family. DsbA subfamily.</text>
</comment>
<comment type="caution">
    <text evidence="8">The sequence shown here is derived from an EMBL/GenBank/DDBJ whole genome shotgun (WGS) entry which is preliminary data.</text>
</comment>
<evidence type="ECO:0000256" key="6">
    <source>
        <dbReference type="SAM" id="Phobius"/>
    </source>
</evidence>
<keyword evidence="6" id="KW-0472">Membrane</keyword>
<dbReference type="Gene3D" id="3.40.30.10">
    <property type="entry name" value="Glutaredoxin"/>
    <property type="match status" value="1"/>
</dbReference>
<feature type="domain" description="Thioredoxin-like fold" evidence="7">
    <location>
        <begin position="52"/>
        <end position="231"/>
    </location>
</feature>
<sequence>MESIQKLAIPIAIVIAGALIASALYLASIGRGPSGSSKETATATIELRGLQENDHIRGSADASVVMVEFSDSECPFCKVFDSTAKQVMEKYGGDGKVAWVYRYFPIPSLHPKAPKEAEALECAAELGGNEMFWKYADKVYMNTTSNNSLDIGVYNNPATAPINPATGQPYYAQKTPRSATDAGQLSDFAVELGIEKESFEECLASGRNIPRIETDVAEAGNSGGSGTPYIVFISKEKMPSDARSYLDSLIPTVGANTFVISKDGKRVSMSGALPFNYIDQLIELILD</sequence>
<evidence type="ECO:0000259" key="7">
    <source>
        <dbReference type="Pfam" id="PF13462"/>
    </source>
</evidence>
<keyword evidence="4" id="KW-1015">Disulfide bond</keyword>
<evidence type="ECO:0000256" key="2">
    <source>
        <dbReference type="ARBA" id="ARBA00022729"/>
    </source>
</evidence>
<accession>A0A1F6E701</accession>
<dbReference type="InterPro" id="IPR036249">
    <property type="entry name" value="Thioredoxin-like_sf"/>
</dbReference>
<proteinExistence type="inferred from homology"/>
<evidence type="ECO:0000313" key="8">
    <source>
        <dbReference type="EMBL" id="OGG69416.1"/>
    </source>
</evidence>
<evidence type="ECO:0000256" key="5">
    <source>
        <dbReference type="ARBA" id="ARBA00023284"/>
    </source>
</evidence>
<keyword evidence="6" id="KW-0812">Transmembrane</keyword>